<feature type="transmembrane region" description="Helical" evidence="2">
    <location>
        <begin position="177"/>
        <end position="195"/>
    </location>
</feature>
<keyword evidence="5" id="KW-1185">Reference proteome</keyword>
<evidence type="ECO:0000313" key="4">
    <source>
        <dbReference type="EMBL" id="WLV25642.1"/>
    </source>
</evidence>
<feature type="compositionally biased region" description="Gly residues" evidence="1">
    <location>
        <begin position="243"/>
        <end position="262"/>
    </location>
</feature>
<reference evidence="4" key="1">
    <citation type="submission" date="2023-06" db="EMBL/GenBank/DDBJ databases">
        <title>A Treasure from Seagulls: Isolation and Description of Aciduricobacillus qingdaonensis gen. nov., sp. nov., a Rare Obligately Uric Acid-utilizing Member in the Family Bacillaceae.</title>
        <authorList>
            <person name="Liu W."/>
            <person name="Wang B."/>
        </authorList>
    </citation>
    <scope>NUCLEOTIDE SEQUENCE</scope>
    <source>
        <strain evidence="4">44XB</strain>
    </source>
</reference>
<gene>
    <name evidence="4" type="ORF">QR721_05400</name>
</gene>
<evidence type="ECO:0000313" key="5">
    <source>
        <dbReference type="Proteomes" id="UP001180087"/>
    </source>
</evidence>
<dbReference type="InterPro" id="IPR007621">
    <property type="entry name" value="TPM_dom"/>
</dbReference>
<dbReference type="Proteomes" id="UP001180087">
    <property type="component" value="Chromosome"/>
</dbReference>
<keyword evidence="2" id="KW-0472">Membrane</keyword>
<evidence type="ECO:0000256" key="2">
    <source>
        <dbReference type="SAM" id="Phobius"/>
    </source>
</evidence>
<keyword evidence="2" id="KW-1133">Transmembrane helix</keyword>
<organism evidence="4 5">
    <name type="scientific">Aciduricibacillus chroicocephali</name>
    <dbReference type="NCBI Taxonomy" id="3054939"/>
    <lineage>
        <taxon>Bacteria</taxon>
        <taxon>Bacillati</taxon>
        <taxon>Bacillota</taxon>
        <taxon>Bacilli</taxon>
        <taxon>Bacillales</taxon>
        <taxon>Bacillaceae</taxon>
        <taxon>Aciduricibacillus</taxon>
    </lineage>
</organism>
<name>A0ABY9L198_9BACI</name>
<feature type="region of interest" description="Disordered" evidence="1">
    <location>
        <begin position="234"/>
        <end position="262"/>
    </location>
</feature>
<dbReference type="Gene3D" id="3.10.310.50">
    <property type="match status" value="1"/>
</dbReference>
<evidence type="ECO:0000259" key="3">
    <source>
        <dbReference type="Pfam" id="PF04536"/>
    </source>
</evidence>
<evidence type="ECO:0000256" key="1">
    <source>
        <dbReference type="SAM" id="MobiDB-lite"/>
    </source>
</evidence>
<dbReference type="Pfam" id="PF04536">
    <property type="entry name" value="TPM_phosphatase"/>
    <property type="match status" value="1"/>
</dbReference>
<dbReference type="RefSeq" id="WP_348029434.1">
    <property type="nucleotide sequence ID" value="NZ_CP129113.1"/>
</dbReference>
<proteinExistence type="predicted"/>
<feature type="domain" description="TPM" evidence="3">
    <location>
        <begin position="35"/>
        <end position="157"/>
    </location>
</feature>
<accession>A0ABY9L198</accession>
<keyword evidence="2" id="KW-0812">Transmembrane</keyword>
<sequence length="262" mass="29112">MVSYSQKFAAFLVLMLVFLVVLPFGNKAEAAKQRVFDYGNLLSSAEKQKLEDSAAEYSSKRKIDFYIVTHVREQVGSQKAQIIMEDFYSEVLKAKGNAAILSYIDDVPGKKDLYIGGYKKAEKSLNNNRINTLLDKIVPYLAEDEYAKGFEKYLDLAYEYSGIRFGLNPESILFKTWFQLLIACSVAGIVLWIMLRDIGGKVTVSGATYRDAGQSKLLGKEDRYITTTVTRVRKPESNDNNNFGGGGMSGGGPSHSGGGRRF</sequence>
<protein>
    <submittedName>
        <fullName evidence="4">TPM domain-containing protein</fullName>
    </submittedName>
</protein>
<dbReference type="EMBL" id="CP129113">
    <property type="protein sequence ID" value="WLV25642.1"/>
    <property type="molecule type" value="Genomic_DNA"/>
</dbReference>